<comment type="caution">
    <text evidence="2">The sequence shown here is derived from an EMBL/GenBank/DDBJ whole genome shotgun (WGS) entry which is preliminary data.</text>
</comment>
<reference evidence="2" key="1">
    <citation type="journal article" date="2014" name="Front. Microbiol.">
        <title>High frequency of phylogenetically diverse reductive dehalogenase-homologous genes in deep subseafloor sedimentary metagenomes.</title>
        <authorList>
            <person name="Kawai M."/>
            <person name="Futagami T."/>
            <person name="Toyoda A."/>
            <person name="Takaki Y."/>
            <person name="Nishi S."/>
            <person name="Hori S."/>
            <person name="Arai W."/>
            <person name="Tsubouchi T."/>
            <person name="Morono Y."/>
            <person name="Uchiyama I."/>
            <person name="Ito T."/>
            <person name="Fujiyama A."/>
            <person name="Inagaki F."/>
            <person name="Takami H."/>
        </authorList>
    </citation>
    <scope>NUCLEOTIDE SEQUENCE</scope>
    <source>
        <strain evidence="2">Expedition CK06-06</strain>
    </source>
</reference>
<dbReference type="AlphaFoldDB" id="X1GBT8"/>
<feature type="non-terminal residue" evidence="2">
    <location>
        <position position="1"/>
    </location>
</feature>
<dbReference type="SUPFAM" id="SSF53448">
    <property type="entry name" value="Nucleotide-diphospho-sugar transferases"/>
    <property type="match status" value="1"/>
</dbReference>
<feature type="domain" description="Glycosyltransferase 2-like" evidence="1">
    <location>
        <begin position="3"/>
        <end position="54"/>
    </location>
</feature>
<dbReference type="InterPro" id="IPR029044">
    <property type="entry name" value="Nucleotide-diphossugar_trans"/>
</dbReference>
<proteinExistence type="predicted"/>
<dbReference type="EMBL" id="BART01040660">
    <property type="protein sequence ID" value="GAH30473.1"/>
    <property type="molecule type" value="Genomic_DNA"/>
</dbReference>
<name>X1GBT8_9ZZZZ</name>
<protein>
    <recommendedName>
        <fullName evidence="1">Glycosyltransferase 2-like domain-containing protein</fullName>
    </recommendedName>
</protein>
<gene>
    <name evidence="2" type="ORF">S01H4_66022</name>
</gene>
<evidence type="ECO:0000259" key="1">
    <source>
        <dbReference type="Pfam" id="PF00535"/>
    </source>
</evidence>
<accession>X1GBT8</accession>
<organism evidence="2">
    <name type="scientific">marine sediment metagenome</name>
    <dbReference type="NCBI Taxonomy" id="412755"/>
    <lineage>
        <taxon>unclassified sequences</taxon>
        <taxon>metagenomes</taxon>
        <taxon>ecological metagenomes</taxon>
    </lineage>
</organism>
<dbReference type="InterPro" id="IPR001173">
    <property type="entry name" value="Glyco_trans_2-like"/>
</dbReference>
<evidence type="ECO:0000313" key="2">
    <source>
        <dbReference type="EMBL" id="GAH30473.1"/>
    </source>
</evidence>
<sequence>DFKSGALIKGIKKAKGDYISLIDADTIVSSNFAIEIVKFLKKFDAVGYFIASREQAEVIDGGKLCQHLLN</sequence>
<dbReference type="Pfam" id="PF00535">
    <property type="entry name" value="Glycos_transf_2"/>
    <property type="match status" value="1"/>
</dbReference>
<dbReference type="Gene3D" id="3.90.550.10">
    <property type="entry name" value="Spore Coat Polysaccharide Biosynthesis Protein SpsA, Chain A"/>
    <property type="match status" value="1"/>
</dbReference>